<evidence type="ECO:0000313" key="3">
    <source>
        <dbReference type="Proteomes" id="UP001144397"/>
    </source>
</evidence>
<evidence type="ECO:0000313" key="4">
    <source>
        <dbReference type="Proteomes" id="UP001245370"/>
    </source>
</evidence>
<keyword evidence="4" id="KW-1185">Reference proteome</keyword>
<name>A0A9W6FPK1_XANFL</name>
<dbReference type="GeneID" id="95766083"/>
<dbReference type="AlphaFoldDB" id="A0A9W6FPK1"/>
<organism evidence="1 3">
    <name type="scientific">Xanthobacter flavus</name>
    <dbReference type="NCBI Taxonomy" id="281"/>
    <lineage>
        <taxon>Bacteria</taxon>
        <taxon>Pseudomonadati</taxon>
        <taxon>Pseudomonadota</taxon>
        <taxon>Alphaproteobacteria</taxon>
        <taxon>Hyphomicrobiales</taxon>
        <taxon>Xanthobacteraceae</taxon>
        <taxon>Xanthobacter</taxon>
    </lineage>
</organism>
<dbReference type="Proteomes" id="UP001245370">
    <property type="component" value="Unassembled WGS sequence"/>
</dbReference>
<dbReference type="EMBL" id="BSDO01000022">
    <property type="protein sequence ID" value="GLI25637.1"/>
    <property type="molecule type" value="Genomic_DNA"/>
</dbReference>
<gene>
    <name evidence="2" type="ORF">GGQ86_000376</name>
    <name evidence="1" type="ORF">XFLAVUS301_53110</name>
</gene>
<sequence length="159" mass="17401">MSLTLHAANRFDLAEVYGPRPPAEWAAILWQAEKGITFAFRDATGRAQCVGGYVPWPAFDVWECWFHAGPQAAPHMLSFVRLARLTLSCLPQDDPRPIEAAIVSPAGARLVAAVGFRRIGTIGTPVLRSSELGGGKREHPLSGAVEVWRAHHERPARTE</sequence>
<proteinExistence type="predicted"/>
<accession>A0A9W6FPK1</accession>
<dbReference type="RefSeq" id="WP_281810123.1">
    <property type="nucleotide sequence ID" value="NZ_BSDO01000022.1"/>
</dbReference>
<evidence type="ECO:0000313" key="1">
    <source>
        <dbReference type="EMBL" id="GLI25637.1"/>
    </source>
</evidence>
<reference evidence="1" key="1">
    <citation type="submission" date="2022-12" db="EMBL/GenBank/DDBJ databases">
        <title>Reference genome sequencing for broad-spectrum identification of bacterial and archaeal isolates by mass spectrometry.</title>
        <authorList>
            <person name="Sekiguchi Y."/>
            <person name="Tourlousse D.M."/>
        </authorList>
    </citation>
    <scope>NUCLEOTIDE SEQUENCE</scope>
    <source>
        <strain evidence="1">301</strain>
    </source>
</reference>
<dbReference type="Proteomes" id="UP001144397">
    <property type="component" value="Unassembled WGS sequence"/>
</dbReference>
<dbReference type="EMBL" id="JAVDPY010000001">
    <property type="protein sequence ID" value="MDR6331929.1"/>
    <property type="molecule type" value="Genomic_DNA"/>
</dbReference>
<reference evidence="2 4" key="2">
    <citation type="submission" date="2023-07" db="EMBL/GenBank/DDBJ databases">
        <title>Genomic Encyclopedia of Type Strains, Phase IV (KMG-IV): sequencing the most valuable type-strain genomes for metagenomic binning, comparative biology and taxonomic classification.</title>
        <authorList>
            <person name="Goeker M."/>
        </authorList>
    </citation>
    <scope>NUCLEOTIDE SEQUENCE [LARGE SCALE GENOMIC DNA]</scope>
    <source>
        <strain evidence="2 4">DSM 338</strain>
    </source>
</reference>
<evidence type="ECO:0000313" key="2">
    <source>
        <dbReference type="EMBL" id="MDR6331929.1"/>
    </source>
</evidence>
<protein>
    <submittedName>
        <fullName evidence="1">Uncharacterized protein</fullName>
    </submittedName>
</protein>
<comment type="caution">
    <text evidence="1">The sequence shown here is derived from an EMBL/GenBank/DDBJ whole genome shotgun (WGS) entry which is preliminary data.</text>
</comment>